<feature type="compositionally biased region" description="Basic and acidic residues" evidence="2">
    <location>
        <begin position="184"/>
        <end position="205"/>
    </location>
</feature>
<organism evidence="5 6">
    <name type="scientific">Kingdonia uniflora</name>
    <dbReference type="NCBI Taxonomy" id="39325"/>
    <lineage>
        <taxon>Eukaryota</taxon>
        <taxon>Viridiplantae</taxon>
        <taxon>Streptophyta</taxon>
        <taxon>Embryophyta</taxon>
        <taxon>Tracheophyta</taxon>
        <taxon>Spermatophyta</taxon>
        <taxon>Magnoliopsida</taxon>
        <taxon>Ranunculales</taxon>
        <taxon>Circaeasteraceae</taxon>
        <taxon>Kingdonia</taxon>
    </lineage>
</organism>
<dbReference type="OrthoDB" id="5390at2759"/>
<dbReference type="EMBL" id="JACGCM010000794">
    <property type="protein sequence ID" value="KAF6166334.1"/>
    <property type="molecule type" value="Genomic_DNA"/>
</dbReference>
<dbReference type="GO" id="GO:0000028">
    <property type="term" value="P:ribosomal small subunit assembly"/>
    <property type="evidence" value="ECO:0007669"/>
    <property type="project" value="TreeGrafter"/>
</dbReference>
<dbReference type="GO" id="GO:0034456">
    <property type="term" value="C:UTP-C complex"/>
    <property type="evidence" value="ECO:0007669"/>
    <property type="project" value="TreeGrafter"/>
</dbReference>
<dbReference type="PANTHER" id="PTHR13191">
    <property type="entry name" value="RIBOSOMAL RNA PROCESSING PROTEIN 7-RELATED"/>
    <property type="match status" value="1"/>
</dbReference>
<dbReference type="AlphaFoldDB" id="A0A7J7NH27"/>
<comment type="similarity">
    <text evidence="1">Belongs to the RRP7 family.</text>
</comment>
<evidence type="ECO:0008006" key="7">
    <source>
        <dbReference type="Google" id="ProtNLM"/>
    </source>
</evidence>
<accession>A0A7J7NH27</accession>
<dbReference type="GO" id="GO:0003676">
    <property type="term" value="F:nucleic acid binding"/>
    <property type="evidence" value="ECO:0007669"/>
    <property type="project" value="InterPro"/>
</dbReference>
<feature type="compositionally biased region" description="Basic residues" evidence="2">
    <location>
        <begin position="129"/>
        <end position="142"/>
    </location>
</feature>
<protein>
    <recommendedName>
        <fullName evidence="7">Ribosomal RNA-processing protein 7 C-terminal domain-containing protein</fullName>
    </recommendedName>
</protein>
<feature type="region of interest" description="Disordered" evidence="2">
    <location>
        <begin position="129"/>
        <end position="267"/>
    </location>
</feature>
<dbReference type="InterPro" id="IPR040446">
    <property type="entry name" value="RRP7"/>
</dbReference>
<dbReference type="Proteomes" id="UP000541444">
    <property type="component" value="Unassembled WGS sequence"/>
</dbReference>
<feature type="domain" description="RNase H type-1" evidence="4">
    <location>
        <begin position="6"/>
        <end position="112"/>
    </location>
</feature>
<feature type="compositionally biased region" description="Basic and acidic residues" evidence="2">
    <location>
        <begin position="215"/>
        <end position="234"/>
    </location>
</feature>
<reference evidence="5 6" key="1">
    <citation type="journal article" date="2020" name="IScience">
        <title>Genome Sequencing of the Endangered Kingdonia uniflora (Circaeasteraceae, Ranunculales) Reveals Potential Mechanisms of Evolutionary Specialization.</title>
        <authorList>
            <person name="Sun Y."/>
            <person name="Deng T."/>
            <person name="Zhang A."/>
            <person name="Moore M.J."/>
            <person name="Landis J.B."/>
            <person name="Lin N."/>
            <person name="Zhang H."/>
            <person name="Zhang X."/>
            <person name="Huang J."/>
            <person name="Zhang X."/>
            <person name="Sun H."/>
            <person name="Wang H."/>
        </authorList>
    </citation>
    <scope>NUCLEOTIDE SEQUENCE [LARGE SCALE GENOMIC DNA]</scope>
    <source>
        <strain evidence="5">TB1705</strain>
        <tissue evidence="5">Leaf</tissue>
    </source>
</reference>
<evidence type="ECO:0000256" key="1">
    <source>
        <dbReference type="ARBA" id="ARBA00006110"/>
    </source>
</evidence>
<dbReference type="Pfam" id="PF12923">
    <property type="entry name" value="RRP7"/>
    <property type="match status" value="1"/>
</dbReference>
<dbReference type="GO" id="GO:0006364">
    <property type="term" value="P:rRNA processing"/>
    <property type="evidence" value="ECO:0007669"/>
    <property type="project" value="TreeGrafter"/>
</dbReference>
<proteinExistence type="inferred from homology"/>
<dbReference type="CDD" id="cd12951">
    <property type="entry name" value="RRP7_Rrp7A"/>
    <property type="match status" value="1"/>
</dbReference>
<sequence>MDRQAYGGIFRLYNGIPIVAFNIIVLEDEEIEVIITKAICDGLRIAATLGFRSLCILSVSEFAVKVLNGIHKQPWACIPDMRDAKEIITNMDSCLIANKKREGNKPAEYISTKMDIQDKIHKSIKAKIKKKKNKLSLRMKGKKEKDNEAGGDLGIQHGSEGEDDPNNIKENMSIKAKEGKKKNKLSEKRRKNENEHKAGAEKLGSEGEDGSIDLKCSEVDNSEKPRKAGKREKSLSSMKSSESIEKISDGENEVYHVSSGDDDSSKGMKKWVMDYYQSRPGLTILHERIDEFIVAHEEQEEQAKIEREARVAEGGWTVVAHHKGRKKSTDAESGIAVGSVSQASVLDKMAKKKHKDVGLDFYRFQKREAQRTEVMMLQVKFEQHKKRIQQLRAARKFKPY</sequence>
<dbReference type="Pfam" id="PF13456">
    <property type="entry name" value="RVT_3"/>
    <property type="match status" value="1"/>
</dbReference>
<dbReference type="GO" id="GO:0004523">
    <property type="term" value="F:RNA-DNA hybrid ribonuclease activity"/>
    <property type="evidence" value="ECO:0007669"/>
    <property type="project" value="InterPro"/>
</dbReference>
<keyword evidence="6" id="KW-1185">Reference proteome</keyword>
<dbReference type="InterPro" id="IPR024326">
    <property type="entry name" value="RRP7_C"/>
</dbReference>
<dbReference type="InterPro" id="IPR002156">
    <property type="entry name" value="RNaseH_domain"/>
</dbReference>
<evidence type="ECO:0000259" key="3">
    <source>
        <dbReference type="Pfam" id="PF12923"/>
    </source>
</evidence>
<dbReference type="GO" id="GO:0032545">
    <property type="term" value="C:CURI complex"/>
    <property type="evidence" value="ECO:0007669"/>
    <property type="project" value="TreeGrafter"/>
</dbReference>
<gene>
    <name evidence="5" type="ORF">GIB67_015880</name>
</gene>
<dbReference type="Gene3D" id="6.10.250.1770">
    <property type="match status" value="1"/>
</dbReference>
<name>A0A7J7NH27_9MAGN</name>
<comment type="caution">
    <text evidence="5">The sequence shown here is derived from an EMBL/GenBank/DDBJ whole genome shotgun (WGS) entry which is preliminary data.</text>
</comment>
<evidence type="ECO:0000313" key="6">
    <source>
        <dbReference type="Proteomes" id="UP000541444"/>
    </source>
</evidence>
<dbReference type="PANTHER" id="PTHR13191:SF0">
    <property type="entry name" value="RIBOSOMAL RNA-PROCESSING PROTEIN 7 HOMOLOG A-RELATED"/>
    <property type="match status" value="1"/>
</dbReference>
<evidence type="ECO:0000259" key="4">
    <source>
        <dbReference type="Pfam" id="PF13456"/>
    </source>
</evidence>
<evidence type="ECO:0000313" key="5">
    <source>
        <dbReference type="EMBL" id="KAF6166334.1"/>
    </source>
</evidence>
<evidence type="ECO:0000256" key="2">
    <source>
        <dbReference type="SAM" id="MobiDB-lite"/>
    </source>
</evidence>
<feature type="domain" description="Ribosomal RNA-processing protein 7 C-terminal" evidence="3">
    <location>
        <begin position="278"/>
        <end position="400"/>
    </location>
</feature>